<sequence>MKNNIIKSINIFNIKKLENIYKINIFFLIKKIYKRYKIVKLYFKNTYENKEKIIFNKGKKHIKIMDNNILNIVIQEFFFKKKIINIYN</sequence>
<gene>
    <name evidence="1" type="ORF">ABPD24_00755</name>
</gene>
<dbReference type="AlphaFoldDB" id="A0AAU7QU51"/>
<organism evidence="1">
    <name type="scientific">Candidatus Shikimatogenerans sp. AspAUS03</name>
    <dbReference type="NCBI Taxonomy" id="3158563"/>
    <lineage>
        <taxon>Bacteria</taxon>
        <taxon>Pseudomonadati</taxon>
        <taxon>Bacteroidota</taxon>
        <taxon>Flavobacteriia</taxon>
        <taxon>Flavobacteriales</taxon>
        <taxon>Candidatus Shikimatogenerans</taxon>
    </lineage>
</organism>
<evidence type="ECO:0000313" key="1">
    <source>
        <dbReference type="EMBL" id="XBT18831.1"/>
    </source>
</evidence>
<dbReference type="EMBL" id="CP157897">
    <property type="protein sequence ID" value="XBT18831.1"/>
    <property type="molecule type" value="Genomic_DNA"/>
</dbReference>
<protein>
    <submittedName>
        <fullName evidence="1">Uncharacterized protein</fullName>
    </submittedName>
</protein>
<name>A0AAU7QU51_9FLAO</name>
<proteinExistence type="predicted"/>
<accession>A0AAU7QU51</accession>
<reference evidence="1" key="1">
    <citation type="submission" date="2024-06" db="EMBL/GenBank/DDBJ databases">
        <title>Diversity, functionality, and evolutionary history of bacterial symbionts in false click beetles (Coleoptera, Throscidae).</title>
        <authorList>
            <person name="Wierz J.C."/>
            <person name="Malm H."/>
            <person name="Kaltenpoth M."/>
            <person name="Engl T."/>
        </authorList>
    </citation>
    <scope>NUCLEOTIDE SEQUENCE</scope>
    <source>
        <strain evidence="1">AspAUS03</strain>
    </source>
</reference>